<name>A0ABQ9CL55_9PASS</name>
<keyword evidence="2" id="KW-1185">Reference proteome</keyword>
<organism evidence="1 2">
    <name type="scientific">Willisornis vidua</name>
    <name type="common">Xingu scale-backed antbird</name>
    <dbReference type="NCBI Taxonomy" id="1566151"/>
    <lineage>
        <taxon>Eukaryota</taxon>
        <taxon>Metazoa</taxon>
        <taxon>Chordata</taxon>
        <taxon>Craniata</taxon>
        <taxon>Vertebrata</taxon>
        <taxon>Euteleostomi</taxon>
        <taxon>Archelosauria</taxon>
        <taxon>Archosauria</taxon>
        <taxon>Dinosauria</taxon>
        <taxon>Saurischia</taxon>
        <taxon>Theropoda</taxon>
        <taxon>Coelurosauria</taxon>
        <taxon>Aves</taxon>
        <taxon>Neognathae</taxon>
        <taxon>Neoaves</taxon>
        <taxon>Telluraves</taxon>
        <taxon>Australaves</taxon>
        <taxon>Passeriformes</taxon>
        <taxon>Thamnophilidae</taxon>
        <taxon>Willisornis</taxon>
    </lineage>
</organism>
<reference evidence="1" key="1">
    <citation type="submission" date="2019-10" db="EMBL/GenBank/DDBJ databases">
        <authorList>
            <person name="Soares A.E.R."/>
            <person name="Aleixo A."/>
            <person name="Schneider P."/>
            <person name="Miyaki C.Y."/>
            <person name="Schneider M.P."/>
            <person name="Mello C."/>
            <person name="Vasconcelos A.T.R."/>
        </authorList>
    </citation>
    <scope>NUCLEOTIDE SEQUENCE</scope>
    <source>
        <tissue evidence="1">Muscle</tissue>
    </source>
</reference>
<comment type="caution">
    <text evidence="1">The sequence shown here is derived from an EMBL/GenBank/DDBJ whole genome shotgun (WGS) entry which is preliminary data.</text>
</comment>
<evidence type="ECO:0000313" key="1">
    <source>
        <dbReference type="EMBL" id="KAJ7404534.1"/>
    </source>
</evidence>
<accession>A0ABQ9CL55</accession>
<sequence>MSSLYNTLKGGCSWVGVGLFFQAASDRMRGNDLKLFQERFRWDIRRNFLTGKDDYISHPILAADKLESSIVEVDQGVLVDSKLNISGKEC</sequence>
<evidence type="ECO:0000313" key="2">
    <source>
        <dbReference type="Proteomes" id="UP001145742"/>
    </source>
</evidence>
<dbReference type="EMBL" id="WHWB01034767">
    <property type="protein sequence ID" value="KAJ7404534.1"/>
    <property type="molecule type" value="Genomic_DNA"/>
</dbReference>
<proteinExistence type="predicted"/>
<protein>
    <submittedName>
        <fullName evidence="1">Uncharacterized protein</fullName>
    </submittedName>
</protein>
<dbReference type="Proteomes" id="UP001145742">
    <property type="component" value="Unassembled WGS sequence"/>
</dbReference>
<gene>
    <name evidence="1" type="ORF">WISP_145171</name>
</gene>